<evidence type="ECO:0000259" key="1">
    <source>
        <dbReference type="Pfam" id="PF00578"/>
    </source>
</evidence>
<dbReference type="InterPro" id="IPR000866">
    <property type="entry name" value="AhpC/TSA"/>
</dbReference>
<gene>
    <name evidence="2" type="ORF">SAMN04488500_1266</name>
</gene>
<dbReference type="AlphaFoldDB" id="A0A1W2EL23"/>
<proteinExistence type="predicted"/>
<organism evidence="2 3">
    <name type="scientific">Sporomusa malonica</name>
    <dbReference type="NCBI Taxonomy" id="112901"/>
    <lineage>
        <taxon>Bacteria</taxon>
        <taxon>Bacillati</taxon>
        <taxon>Bacillota</taxon>
        <taxon>Negativicutes</taxon>
        <taxon>Selenomonadales</taxon>
        <taxon>Sporomusaceae</taxon>
        <taxon>Sporomusa</taxon>
    </lineage>
</organism>
<dbReference type="InterPro" id="IPR036249">
    <property type="entry name" value="Thioredoxin-like_sf"/>
</dbReference>
<name>A0A1W2EL23_9FIRM</name>
<sequence>MKKCLTESCVQECPRIGIGERAPNFCTSAYYCGREIEVCLEDYLGKWLLVFFYSSDFTFV</sequence>
<keyword evidence="3" id="KW-1185">Reference proteome</keyword>
<dbReference type="EMBL" id="FWXI01000026">
    <property type="protein sequence ID" value="SMD10441.1"/>
    <property type="molecule type" value="Genomic_DNA"/>
</dbReference>
<dbReference type="SUPFAM" id="SSF52833">
    <property type="entry name" value="Thioredoxin-like"/>
    <property type="match status" value="1"/>
</dbReference>
<dbReference type="Pfam" id="PF00578">
    <property type="entry name" value="AhpC-TSA"/>
    <property type="match status" value="1"/>
</dbReference>
<dbReference type="GO" id="GO:0016491">
    <property type="term" value="F:oxidoreductase activity"/>
    <property type="evidence" value="ECO:0007669"/>
    <property type="project" value="InterPro"/>
</dbReference>
<accession>A0A1W2EL23</accession>
<dbReference type="GO" id="GO:0016209">
    <property type="term" value="F:antioxidant activity"/>
    <property type="evidence" value="ECO:0007669"/>
    <property type="project" value="InterPro"/>
</dbReference>
<dbReference type="OrthoDB" id="9812811at2"/>
<dbReference type="STRING" id="112901.SAMN04488500_1266"/>
<reference evidence="2 3" key="1">
    <citation type="submission" date="2017-04" db="EMBL/GenBank/DDBJ databases">
        <authorList>
            <person name="Afonso C.L."/>
            <person name="Miller P.J."/>
            <person name="Scott M.A."/>
            <person name="Spackman E."/>
            <person name="Goraichik I."/>
            <person name="Dimitrov K.M."/>
            <person name="Suarez D.L."/>
            <person name="Swayne D.E."/>
        </authorList>
    </citation>
    <scope>NUCLEOTIDE SEQUENCE [LARGE SCALE GENOMIC DNA]</scope>
    <source>
        <strain evidence="2 3">DSM 5090</strain>
    </source>
</reference>
<dbReference type="Proteomes" id="UP000192738">
    <property type="component" value="Unassembled WGS sequence"/>
</dbReference>
<evidence type="ECO:0000313" key="3">
    <source>
        <dbReference type="Proteomes" id="UP000192738"/>
    </source>
</evidence>
<protein>
    <submittedName>
        <fullName evidence="2">AhpC/TSA family protein</fullName>
    </submittedName>
</protein>
<feature type="domain" description="Alkyl hydroperoxide reductase subunit C/ Thiol specific antioxidant" evidence="1">
    <location>
        <begin position="18"/>
        <end position="60"/>
    </location>
</feature>
<evidence type="ECO:0000313" key="2">
    <source>
        <dbReference type="EMBL" id="SMD10441.1"/>
    </source>
</evidence>
<dbReference type="Gene3D" id="3.40.30.10">
    <property type="entry name" value="Glutaredoxin"/>
    <property type="match status" value="1"/>
</dbReference>